<sequence length="121" mass="12764">MSNRTNISSGSEWEPKIGYSRAVRIGNSVAVSGTTAPGETVADQTRAALATIEAALVDAGASLQDVIRTRIYLRDVSQWQDVAAVHGEIFGEIRPATTLLGVNALIDDALLVEIEADAIIS</sequence>
<protein>
    <recommendedName>
        <fullName evidence="3">Enamine deaminase RidA, house cleaning of reactive enamine intermediates, YjgF/YER057c/UK114 family</fullName>
    </recommendedName>
</protein>
<proteinExistence type="predicted"/>
<evidence type="ECO:0000313" key="2">
    <source>
        <dbReference type="Proteomes" id="UP000077519"/>
    </source>
</evidence>
<accession>A0A177YGL9</accession>
<dbReference type="AlphaFoldDB" id="A0A177YGL9"/>
<comment type="caution">
    <text evidence="1">The sequence shown here is derived from an EMBL/GenBank/DDBJ whole genome shotgun (WGS) entry which is preliminary data.</text>
</comment>
<name>A0A177YGL9_9NOCA</name>
<reference evidence="1 2" key="1">
    <citation type="submission" date="2016-03" db="EMBL/GenBank/DDBJ databases">
        <title>Genome sequence of Rhodococcus kyotonensis KB10.</title>
        <authorList>
            <person name="Jeong H."/>
            <person name="Hong C.E."/>
            <person name="Jo S.H."/>
            <person name="Park J.M."/>
        </authorList>
    </citation>
    <scope>NUCLEOTIDE SEQUENCE [LARGE SCALE GENOMIC DNA]</scope>
    <source>
        <strain evidence="1 2">KB10</strain>
    </source>
</reference>
<dbReference type="Pfam" id="PF01042">
    <property type="entry name" value="Ribonuc_L-PSP"/>
    <property type="match status" value="1"/>
</dbReference>
<dbReference type="InterPro" id="IPR035959">
    <property type="entry name" value="RutC-like_sf"/>
</dbReference>
<evidence type="ECO:0008006" key="3">
    <source>
        <dbReference type="Google" id="ProtNLM"/>
    </source>
</evidence>
<gene>
    <name evidence="1" type="ORF">A3K89_04745</name>
</gene>
<dbReference type="RefSeq" id="WP_068425240.1">
    <property type="nucleotide sequence ID" value="NZ_LVHI01000012.1"/>
</dbReference>
<organism evidence="1 2">
    <name type="scientific">Rhodococcoides kyotonense</name>
    <dbReference type="NCBI Taxonomy" id="398843"/>
    <lineage>
        <taxon>Bacteria</taxon>
        <taxon>Bacillati</taxon>
        <taxon>Actinomycetota</taxon>
        <taxon>Actinomycetes</taxon>
        <taxon>Mycobacteriales</taxon>
        <taxon>Nocardiaceae</taxon>
        <taxon>Rhodococcoides</taxon>
    </lineage>
</organism>
<keyword evidence="2" id="KW-1185">Reference proteome</keyword>
<dbReference type="InterPro" id="IPR006175">
    <property type="entry name" value="YjgF/YER057c/UK114"/>
</dbReference>
<dbReference type="PANTHER" id="PTHR43857:SF1">
    <property type="entry name" value="YJGH FAMILY PROTEIN"/>
    <property type="match status" value="1"/>
</dbReference>
<evidence type="ECO:0000313" key="1">
    <source>
        <dbReference type="EMBL" id="OAK54653.1"/>
    </source>
</evidence>
<dbReference type="Proteomes" id="UP000077519">
    <property type="component" value="Unassembled WGS sequence"/>
</dbReference>
<dbReference type="SUPFAM" id="SSF55298">
    <property type="entry name" value="YjgF-like"/>
    <property type="match status" value="1"/>
</dbReference>
<dbReference type="CDD" id="cd06154">
    <property type="entry name" value="YjgF_YER057c_UK114_like_6"/>
    <property type="match status" value="1"/>
</dbReference>
<dbReference type="PANTHER" id="PTHR43857">
    <property type="entry name" value="BLR7761 PROTEIN"/>
    <property type="match status" value="1"/>
</dbReference>
<dbReference type="Gene3D" id="3.30.1330.40">
    <property type="entry name" value="RutC-like"/>
    <property type="match status" value="1"/>
</dbReference>
<dbReference type="EMBL" id="LVHI01000012">
    <property type="protein sequence ID" value="OAK54653.1"/>
    <property type="molecule type" value="Genomic_DNA"/>
</dbReference>